<dbReference type="RefSeq" id="XP_011777227.1">
    <property type="nucleotide sequence ID" value="XM_011778925.1"/>
</dbReference>
<organism evidence="2 3">
    <name type="scientific">Trypanosoma brucei gambiense (strain MHOM/CI/86/DAL972)</name>
    <dbReference type="NCBI Taxonomy" id="679716"/>
    <lineage>
        <taxon>Eukaryota</taxon>
        <taxon>Discoba</taxon>
        <taxon>Euglenozoa</taxon>
        <taxon>Kinetoplastea</taxon>
        <taxon>Metakinetoplastina</taxon>
        <taxon>Trypanosomatida</taxon>
        <taxon>Trypanosomatidae</taxon>
        <taxon>Trypanosoma</taxon>
    </lineage>
</organism>
<keyword evidence="1" id="KW-0472">Membrane</keyword>
<accession>D0A119</accession>
<dbReference type="EMBL" id="FN554973">
    <property type="protein sequence ID" value="CBH14961.1"/>
    <property type="molecule type" value="Genomic_DNA"/>
</dbReference>
<dbReference type="GeneID" id="23865494"/>
<dbReference type="Proteomes" id="UP000002316">
    <property type="component" value="Chromosome 10"/>
</dbReference>
<gene>
    <name evidence="2" type="ORF">TbgDal_X420</name>
</gene>
<sequence>MYIFHFLFTSVVVLSLFYSSLFSFFQRGMRGCPFLYSVIFRLPPHDGEDCFFPLFFIYLTSLPSAKTALGNDYLEYRTSHIRRSCEPPTVRLRVLFSLSFFSQSRFKEIKIPLFAVFCLLGWWYCTF</sequence>
<name>D0A119_TRYB9</name>
<keyword evidence="1" id="KW-0812">Transmembrane</keyword>
<evidence type="ECO:0000313" key="3">
    <source>
        <dbReference type="Proteomes" id="UP000002316"/>
    </source>
</evidence>
<dbReference type="KEGG" id="tbg:TbgDal_X420"/>
<dbReference type="AlphaFoldDB" id="D0A119"/>
<feature type="transmembrane region" description="Helical" evidence="1">
    <location>
        <begin position="6"/>
        <end position="25"/>
    </location>
</feature>
<reference evidence="3" key="1">
    <citation type="journal article" date="2010" name="PLoS Negl. Trop. Dis.">
        <title>The genome sequence of Trypanosoma brucei gambiense, causative agent of chronic human african trypanosomiasis.</title>
        <authorList>
            <person name="Jackson A.P."/>
            <person name="Sanders M."/>
            <person name="Berry A."/>
            <person name="McQuillan J."/>
            <person name="Aslett M.A."/>
            <person name="Quail M.A."/>
            <person name="Chukualim B."/>
            <person name="Capewell P."/>
            <person name="MacLeod A."/>
            <person name="Melville S.E."/>
            <person name="Gibson W."/>
            <person name="Barry J.D."/>
            <person name="Berriman M."/>
            <person name="Hertz-Fowler C."/>
        </authorList>
    </citation>
    <scope>NUCLEOTIDE SEQUENCE [LARGE SCALE GENOMIC DNA]</scope>
    <source>
        <strain evidence="3">MHOM/CI/86/DAL972</strain>
    </source>
</reference>
<proteinExistence type="predicted"/>
<evidence type="ECO:0000313" key="2">
    <source>
        <dbReference type="EMBL" id="CBH14961.1"/>
    </source>
</evidence>
<protein>
    <submittedName>
        <fullName evidence="2">Uncharacterized protein</fullName>
    </submittedName>
</protein>
<keyword evidence="1" id="KW-1133">Transmembrane helix</keyword>
<evidence type="ECO:0000256" key="1">
    <source>
        <dbReference type="SAM" id="Phobius"/>
    </source>
</evidence>